<dbReference type="GO" id="GO:0003725">
    <property type="term" value="F:double-stranded RNA binding"/>
    <property type="evidence" value="ECO:0007669"/>
    <property type="project" value="TreeGrafter"/>
</dbReference>
<dbReference type="EC" id="3.1.26.3" evidence="9"/>
<dbReference type="GO" id="GO:0010468">
    <property type="term" value="P:regulation of gene expression"/>
    <property type="evidence" value="ECO:0007669"/>
    <property type="project" value="TreeGrafter"/>
</dbReference>
<feature type="active site" evidence="9">
    <location>
        <position position="303"/>
    </location>
</feature>
<dbReference type="InterPro" id="IPR011907">
    <property type="entry name" value="RNase_III"/>
</dbReference>
<dbReference type="Gene3D" id="1.10.1520.10">
    <property type="entry name" value="Ribonuclease III domain"/>
    <property type="match status" value="1"/>
</dbReference>
<sequence>MVRGEFRGRRDEKGRPVLVLGDGPYRHLCGFDCHRDPHHLVRAVQYPVGIDAAHARGRRLPVRLQIFLRLFPLLDPPGPAPVRRPDHRKRARARRCRRLPQAQRTQCRLHQAHRRPAGRQDPGHGRRAHRQRHPGEARAHRRLYRGLPGRWRAPDRAVPGDAAQRQDLHHLQPDRRQHAGQYRRLRGAGGPLFRHGRQPRQLDRQPGQSQGERRRLHSGRKPDRPGRGDLLLDRWHGRPVRTLEVVRRDPLRSPAASDPVSANDLLSRALGHQFADPVLLQRALTHKSAGTENSNERLEFLGDRVLGMVVAETLYAAHPGWDEGTLAVRLNGLVRRETLAQIAGDIDLGRHLRLAKGEEEQGGRAKPAILADAMEAVIAAVYLDGGLAAARGVVGRLWVDYLANRLTPPKDAKTALQEWAVGRGLGQPRYELVTRSGPDHAPIFAVAAVLPAGERGEGRGPSKRVAEQEAAQRLLDALKGEP</sequence>
<comment type="subunit">
    <text evidence="9">Homodimer.</text>
</comment>
<dbReference type="SMART" id="SM00358">
    <property type="entry name" value="DSRM"/>
    <property type="match status" value="1"/>
</dbReference>
<dbReference type="AlphaFoldDB" id="A0A418WJ27"/>
<feature type="domain" description="RNase III" evidence="12">
    <location>
        <begin position="263"/>
        <end position="386"/>
    </location>
</feature>
<keyword evidence="9" id="KW-0479">Metal-binding</keyword>
<evidence type="ECO:0000256" key="9">
    <source>
        <dbReference type="HAMAP-Rule" id="MF_00104"/>
    </source>
</evidence>
<reference evidence="13 14" key="1">
    <citation type="submission" date="2018-09" db="EMBL/GenBank/DDBJ databases">
        <authorList>
            <person name="Zhu H."/>
        </authorList>
    </citation>
    <scope>NUCLEOTIDE SEQUENCE [LARGE SCALE GENOMIC DNA]</scope>
    <source>
        <strain evidence="13 14">K1W22B-8</strain>
    </source>
</reference>
<evidence type="ECO:0000256" key="4">
    <source>
        <dbReference type="ARBA" id="ARBA00022664"/>
    </source>
</evidence>
<keyword evidence="3 9" id="KW-0698">rRNA processing</keyword>
<dbReference type="OrthoDB" id="9805026at2"/>
<keyword evidence="9" id="KW-0699">rRNA-binding</keyword>
<evidence type="ECO:0000256" key="8">
    <source>
        <dbReference type="ARBA" id="ARBA00022884"/>
    </source>
</evidence>
<gene>
    <name evidence="9 13" type="primary">rnc</name>
    <name evidence="13" type="ORF">D3874_14115</name>
</gene>
<dbReference type="PROSITE" id="PS00517">
    <property type="entry name" value="RNASE_3_1"/>
    <property type="match status" value="1"/>
</dbReference>
<dbReference type="GO" id="GO:0019843">
    <property type="term" value="F:rRNA binding"/>
    <property type="evidence" value="ECO:0007669"/>
    <property type="project" value="UniProtKB-KW"/>
</dbReference>
<dbReference type="PANTHER" id="PTHR11207:SF0">
    <property type="entry name" value="RIBONUCLEASE 3"/>
    <property type="match status" value="1"/>
</dbReference>
<evidence type="ECO:0000256" key="5">
    <source>
        <dbReference type="ARBA" id="ARBA00022722"/>
    </source>
</evidence>
<dbReference type="HAMAP" id="MF_00104">
    <property type="entry name" value="RNase_III"/>
    <property type="match status" value="1"/>
</dbReference>
<dbReference type="CDD" id="cd00593">
    <property type="entry name" value="RIBOc"/>
    <property type="match status" value="1"/>
</dbReference>
<dbReference type="FunFam" id="1.10.1520.10:FF:000001">
    <property type="entry name" value="Ribonuclease 3"/>
    <property type="match status" value="1"/>
</dbReference>
<feature type="binding site" evidence="9">
    <location>
        <position position="299"/>
    </location>
    <ligand>
        <name>Mg(2+)</name>
        <dbReference type="ChEBI" id="CHEBI:18420"/>
    </ligand>
</feature>
<dbReference type="SMART" id="SM00535">
    <property type="entry name" value="RIBOc"/>
    <property type="match status" value="1"/>
</dbReference>
<dbReference type="Gene3D" id="3.30.160.20">
    <property type="match status" value="1"/>
</dbReference>
<dbReference type="GO" id="GO:0046872">
    <property type="term" value="F:metal ion binding"/>
    <property type="evidence" value="ECO:0007669"/>
    <property type="project" value="UniProtKB-KW"/>
</dbReference>
<keyword evidence="4 9" id="KW-0507">mRNA processing</keyword>
<keyword evidence="5 9" id="KW-0540">Nuclease</keyword>
<keyword evidence="9" id="KW-0963">Cytoplasm</keyword>
<feature type="domain" description="DRBM" evidence="11">
    <location>
        <begin position="411"/>
        <end position="480"/>
    </location>
</feature>
<evidence type="ECO:0000313" key="13">
    <source>
        <dbReference type="EMBL" id="RJF89995.1"/>
    </source>
</evidence>
<feature type="compositionally biased region" description="Basic and acidic residues" evidence="10">
    <location>
        <begin position="220"/>
        <end position="232"/>
    </location>
</feature>
<comment type="cofactor">
    <cofactor evidence="9">
        <name>Mg(2+)</name>
        <dbReference type="ChEBI" id="CHEBI:18420"/>
    </cofactor>
</comment>
<proteinExistence type="inferred from homology"/>
<dbReference type="Proteomes" id="UP000284605">
    <property type="component" value="Unassembled WGS sequence"/>
</dbReference>
<evidence type="ECO:0000256" key="10">
    <source>
        <dbReference type="SAM" id="MobiDB-lite"/>
    </source>
</evidence>
<comment type="function">
    <text evidence="9">Digests double-stranded RNA. Involved in the processing of primary rRNA transcript to yield the immediate precursors to the large and small rRNAs (23S and 16S). Processes some mRNAs, and tRNAs when they are encoded in the rRNA operon. Processes pre-crRNA and tracrRNA of type II CRISPR loci if present in the organism.</text>
</comment>
<keyword evidence="6 9" id="KW-0255">Endonuclease</keyword>
<keyword evidence="8 9" id="KW-0694">RNA-binding</keyword>
<feature type="binding site" evidence="9">
    <location>
        <position position="375"/>
    </location>
    <ligand>
        <name>Mg(2+)</name>
        <dbReference type="ChEBI" id="CHEBI:18420"/>
    </ligand>
</feature>
<dbReference type="GO" id="GO:0006364">
    <property type="term" value="P:rRNA processing"/>
    <property type="evidence" value="ECO:0007669"/>
    <property type="project" value="UniProtKB-UniRule"/>
</dbReference>
<accession>A0A418WJ27</accession>
<name>A0A418WJ27_9PROT</name>
<evidence type="ECO:0000256" key="3">
    <source>
        <dbReference type="ARBA" id="ARBA00022552"/>
    </source>
</evidence>
<evidence type="ECO:0000256" key="6">
    <source>
        <dbReference type="ARBA" id="ARBA00022759"/>
    </source>
</evidence>
<evidence type="ECO:0000313" key="14">
    <source>
        <dbReference type="Proteomes" id="UP000284605"/>
    </source>
</evidence>
<dbReference type="InterPro" id="IPR036389">
    <property type="entry name" value="RNase_III_sf"/>
</dbReference>
<organism evidence="13 14">
    <name type="scientific">Oleomonas cavernae</name>
    <dbReference type="NCBI Taxonomy" id="2320859"/>
    <lineage>
        <taxon>Bacteria</taxon>
        <taxon>Pseudomonadati</taxon>
        <taxon>Pseudomonadota</taxon>
        <taxon>Alphaproteobacteria</taxon>
        <taxon>Acetobacterales</taxon>
        <taxon>Acetobacteraceae</taxon>
        <taxon>Oleomonas</taxon>
    </lineage>
</organism>
<dbReference type="InterPro" id="IPR014720">
    <property type="entry name" value="dsRBD_dom"/>
</dbReference>
<evidence type="ECO:0000256" key="2">
    <source>
        <dbReference type="ARBA" id="ARBA00010183"/>
    </source>
</evidence>
<feature type="region of interest" description="Disordered" evidence="10">
    <location>
        <begin position="77"/>
        <end position="232"/>
    </location>
</feature>
<feature type="active site" evidence="9">
    <location>
        <position position="375"/>
    </location>
</feature>
<feature type="compositionally biased region" description="Basic and acidic residues" evidence="10">
    <location>
        <begin position="164"/>
        <end position="177"/>
    </location>
</feature>
<evidence type="ECO:0000256" key="1">
    <source>
        <dbReference type="ARBA" id="ARBA00000109"/>
    </source>
</evidence>
<dbReference type="SUPFAM" id="SSF54768">
    <property type="entry name" value="dsRNA-binding domain-like"/>
    <property type="match status" value="1"/>
</dbReference>
<dbReference type="PROSITE" id="PS50142">
    <property type="entry name" value="RNASE_3_2"/>
    <property type="match status" value="1"/>
</dbReference>
<evidence type="ECO:0000259" key="12">
    <source>
        <dbReference type="PROSITE" id="PS50142"/>
    </source>
</evidence>
<dbReference type="SUPFAM" id="SSF69065">
    <property type="entry name" value="RNase III domain-like"/>
    <property type="match status" value="1"/>
</dbReference>
<dbReference type="EMBL" id="QYUK01000011">
    <property type="protein sequence ID" value="RJF89995.1"/>
    <property type="molecule type" value="Genomic_DNA"/>
</dbReference>
<dbReference type="PANTHER" id="PTHR11207">
    <property type="entry name" value="RIBONUCLEASE III"/>
    <property type="match status" value="1"/>
</dbReference>
<dbReference type="GO" id="GO:0008033">
    <property type="term" value="P:tRNA processing"/>
    <property type="evidence" value="ECO:0007669"/>
    <property type="project" value="UniProtKB-KW"/>
</dbReference>
<evidence type="ECO:0000256" key="7">
    <source>
        <dbReference type="ARBA" id="ARBA00022801"/>
    </source>
</evidence>
<comment type="similarity">
    <text evidence="2">Belongs to the ribonuclease III family.</text>
</comment>
<keyword evidence="9" id="KW-0819">tRNA processing</keyword>
<dbReference type="InterPro" id="IPR000999">
    <property type="entry name" value="RNase_III_dom"/>
</dbReference>
<evidence type="ECO:0000259" key="11">
    <source>
        <dbReference type="PROSITE" id="PS50137"/>
    </source>
</evidence>
<comment type="catalytic activity">
    <reaction evidence="1 9">
        <text>Endonucleolytic cleavage to 5'-phosphomonoester.</text>
        <dbReference type="EC" id="3.1.26.3"/>
    </reaction>
</comment>
<dbReference type="PROSITE" id="PS50137">
    <property type="entry name" value="DS_RBD"/>
    <property type="match status" value="1"/>
</dbReference>
<dbReference type="GO" id="GO:0005737">
    <property type="term" value="C:cytoplasm"/>
    <property type="evidence" value="ECO:0007669"/>
    <property type="project" value="UniProtKB-SubCell"/>
</dbReference>
<keyword evidence="9" id="KW-0460">Magnesium</keyword>
<dbReference type="GO" id="GO:0004525">
    <property type="term" value="F:ribonuclease III activity"/>
    <property type="evidence" value="ECO:0007669"/>
    <property type="project" value="UniProtKB-UniRule"/>
</dbReference>
<dbReference type="NCBIfam" id="TIGR02191">
    <property type="entry name" value="RNaseIII"/>
    <property type="match status" value="1"/>
</dbReference>
<feature type="compositionally biased region" description="Basic residues" evidence="10">
    <location>
        <begin position="85"/>
        <end position="98"/>
    </location>
</feature>
<protein>
    <recommendedName>
        <fullName evidence="9">Ribonuclease 3</fullName>
        <ecNumber evidence="9">3.1.26.3</ecNumber>
    </recommendedName>
    <alternativeName>
        <fullName evidence="9">Ribonuclease III</fullName>
        <shortName evidence="9">RNase III</shortName>
    </alternativeName>
</protein>
<comment type="caution">
    <text evidence="13">The sequence shown here is derived from an EMBL/GenBank/DDBJ whole genome shotgun (WGS) entry which is preliminary data.</text>
</comment>
<feature type="binding site" evidence="9">
    <location>
        <position position="372"/>
    </location>
    <ligand>
        <name>Mg(2+)</name>
        <dbReference type="ChEBI" id="CHEBI:18420"/>
    </ligand>
</feature>
<keyword evidence="14" id="KW-1185">Reference proteome</keyword>
<comment type="subcellular location">
    <subcellularLocation>
        <location evidence="9">Cytoplasm</location>
    </subcellularLocation>
</comment>
<dbReference type="Pfam" id="PF00035">
    <property type="entry name" value="dsrm"/>
    <property type="match status" value="1"/>
</dbReference>
<dbReference type="Pfam" id="PF14622">
    <property type="entry name" value="Ribonucleas_3_3"/>
    <property type="match status" value="1"/>
</dbReference>
<dbReference type="CDD" id="cd10845">
    <property type="entry name" value="DSRM_RNAse_III_family"/>
    <property type="match status" value="1"/>
</dbReference>
<keyword evidence="7 9" id="KW-0378">Hydrolase</keyword>
<dbReference type="GO" id="GO:0006397">
    <property type="term" value="P:mRNA processing"/>
    <property type="evidence" value="ECO:0007669"/>
    <property type="project" value="UniProtKB-UniRule"/>
</dbReference>